<dbReference type="PANTHER" id="PTHR30126:SF94">
    <property type="entry name" value="LYSR FAMILY TRANSCRIPTIONAL REGULATOR"/>
    <property type="match status" value="1"/>
</dbReference>
<organism evidence="6 7">
    <name type="scientific">Chelatococcus sambhunathii</name>
    <dbReference type="NCBI Taxonomy" id="363953"/>
    <lineage>
        <taxon>Bacteria</taxon>
        <taxon>Pseudomonadati</taxon>
        <taxon>Pseudomonadota</taxon>
        <taxon>Alphaproteobacteria</taxon>
        <taxon>Hyphomicrobiales</taxon>
        <taxon>Chelatococcaceae</taxon>
        <taxon>Chelatococcus</taxon>
    </lineage>
</organism>
<protein>
    <submittedName>
        <fullName evidence="6">LysR family transcriptional regulator</fullName>
    </submittedName>
</protein>
<dbReference type="Pfam" id="PF00126">
    <property type="entry name" value="HTH_1"/>
    <property type="match status" value="1"/>
</dbReference>
<keyword evidence="7" id="KW-1185">Reference proteome</keyword>
<dbReference type="InterPro" id="IPR036388">
    <property type="entry name" value="WH-like_DNA-bd_sf"/>
</dbReference>
<dbReference type="Gene3D" id="1.10.10.10">
    <property type="entry name" value="Winged helix-like DNA-binding domain superfamily/Winged helix DNA-binding domain"/>
    <property type="match status" value="1"/>
</dbReference>
<keyword evidence="4" id="KW-0804">Transcription</keyword>
<evidence type="ECO:0000256" key="4">
    <source>
        <dbReference type="ARBA" id="ARBA00023163"/>
    </source>
</evidence>
<evidence type="ECO:0000256" key="3">
    <source>
        <dbReference type="ARBA" id="ARBA00023125"/>
    </source>
</evidence>
<dbReference type="PANTHER" id="PTHR30126">
    <property type="entry name" value="HTH-TYPE TRANSCRIPTIONAL REGULATOR"/>
    <property type="match status" value="1"/>
</dbReference>
<dbReference type="InterPro" id="IPR005119">
    <property type="entry name" value="LysR_subst-bd"/>
</dbReference>
<dbReference type="Gene3D" id="3.40.190.290">
    <property type="match status" value="1"/>
</dbReference>
<keyword evidence="2" id="KW-0805">Transcription regulation</keyword>
<proteinExistence type="inferred from homology"/>
<name>A0ABU1DAB2_9HYPH</name>
<comment type="caution">
    <text evidence="6">The sequence shown here is derived from an EMBL/GenBank/DDBJ whole genome shotgun (WGS) entry which is preliminary data.</text>
</comment>
<evidence type="ECO:0000313" key="7">
    <source>
        <dbReference type="Proteomes" id="UP001181622"/>
    </source>
</evidence>
<sequence length="296" mass="32977">MRHTQLRSFHAVAITESVTAAASQLNVSQPTLTTQIRQLEEEYSVELFVRSGGRMRLTDAGRHLQQITRRIFADEADARHFLTESRELRTGHLRMSAVGPFHATEMLVAFHARYPGIEISVSVGNSNVVLRNLLEFQADVAVLAYVENDERLWMTQYSEDAIIVFGRRDHPLFAPDRIGISISELHGQPMVAREHGSNTRRASEEAMSAAGVAPKIVMEIGSREAVREAVASGVGFGFVSSAEYINDDRIRSLPIVDAEIFNHAHIACLKDRVQSRMISAFLEVTRGLRRTPRAGS</sequence>
<dbReference type="InterPro" id="IPR036390">
    <property type="entry name" value="WH_DNA-bd_sf"/>
</dbReference>
<dbReference type="SUPFAM" id="SSF53850">
    <property type="entry name" value="Periplasmic binding protein-like II"/>
    <property type="match status" value="1"/>
</dbReference>
<dbReference type="SUPFAM" id="SSF46785">
    <property type="entry name" value="Winged helix' DNA-binding domain"/>
    <property type="match status" value="1"/>
</dbReference>
<evidence type="ECO:0000313" key="6">
    <source>
        <dbReference type="EMBL" id="MDR4305047.1"/>
    </source>
</evidence>
<accession>A0ABU1DAB2</accession>
<dbReference type="Pfam" id="PF03466">
    <property type="entry name" value="LysR_substrate"/>
    <property type="match status" value="1"/>
</dbReference>
<dbReference type="EMBL" id="JADBEO010000001">
    <property type="protein sequence ID" value="MDR4305047.1"/>
    <property type="molecule type" value="Genomic_DNA"/>
</dbReference>
<comment type="similarity">
    <text evidence="1">Belongs to the LysR transcriptional regulatory family.</text>
</comment>
<feature type="domain" description="HTH lysR-type" evidence="5">
    <location>
        <begin position="1"/>
        <end position="58"/>
    </location>
</feature>
<evidence type="ECO:0000259" key="5">
    <source>
        <dbReference type="PROSITE" id="PS50931"/>
    </source>
</evidence>
<dbReference type="InterPro" id="IPR000847">
    <property type="entry name" value="LysR_HTH_N"/>
</dbReference>
<evidence type="ECO:0000256" key="2">
    <source>
        <dbReference type="ARBA" id="ARBA00023015"/>
    </source>
</evidence>
<evidence type="ECO:0000256" key="1">
    <source>
        <dbReference type="ARBA" id="ARBA00009437"/>
    </source>
</evidence>
<keyword evidence="3" id="KW-0238">DNA-binding</keyword>
<dbReference type="PROSITE" id="PS50931">
    <property type="entry name" value="HTH_LYSR"/>
    <property type="match status" value="1"/>
</dbReference>
<dbReference type="PRINTS" id="PR00039">
    <property type="entry name" value="HTHLYSR"/>
</dbReference>
<dbReference type="RefSeq" id="WP_309388099.1">
    <property type="nucleotide sequence ID" value="NZ_JADBEO010000001.1"/>
</dbReference>
<reference evidence="6" key="1">
    <citation type="submission" date="2020-10" db="EMBL/GenBank/DDBJ databases">
        <authorList>
            <person name="Abbas A."/>
            <person name="Razzaq R."/>
            <person name="Waqas M."/>
            <person name="Abbas N."/>
            <person name="Nielsen T.K."/>
            <person name="Hansen L.H."/>
            <person name="Hussain S."/>
            <person name="Shahid M."/>
        </authorList>
    </citation>
    <scope>NUCLEOTIDE SEQUENCE</scope>
    <source>
        <strain evidence="6">S14</strain>
    </source>
</reference>
<gene>
    <name evidence="6" type="ORF">IHQ68_00190</name>
</gene>
<dbReference type="Proteomes" id="UP001181622">
    <property type="component" value="Unassembled WGS sequence"/>
</dbReference>